<evidence type="ECO:0008006" key="3">
    <source>
        <dbReference type="Google" id="ProtNLM"/>
    </source>
</evidence>
<dbReference type="Proteomes" id="UP000192578">
    <property type="component" value="Unassembled WGS sequence"/>
</dbReference>
<dbReference type="OrthoDB" id="409543at2759"/>
<sequence>MSRHLPKSVIALAAFALVSLVLLTYHRYRDVAQLTLPWSPHLDASAVVGPEDGNNADPLIVHYIHLQTNPSTVSFLDCMAVVSVMKNLQPDFIYYHTNYPDHWPFDPCNKYHDNWTTIKIIPVHRRFRLNGKRIHHTHHEADVIRLENLQKYGGLALDFDVIVINGAKLRALLREHACIICDEPLYPQLLNSGFLGCKLGARFPGMMLTSTTRTTGPATRQLSLGEGRESGAAYLPPREDFDEAEAMKRQSSFGDLLRWIMKGAPVSRRRREMLQLWPESKHEITRPEIDFPSNGYNVFGELGRLTNFLQISL</sequence>
<dbReference type="AlphaFoldDB" id="A0A9X6NE53"/>
<evidence type="ECO:0000313" key="2">
    <source>
        <dbReference type="Proteomes" id="UP000192578"/>
    </source>
</evidence>
<dbReference type="Gene3D" id="3.90.550.20">
    <property type="match status" value="1"/>
</dbReference>
<gene>
    <name evidence="1" type="ORF">BV898_15548</name>
</gene>
<name>A0A9X6NE53_HYPEX</name>
<keyword evidence="2" id="KW-1185">Reference proteome</keyword>
<organism evidence="1 2">
    <name type="scientific">Hypsibius exemplaris</name>
    <name type="common">Freshwater tardigrade</name>
    <dbReference type="NCBI Taxonomy" id="2072580"/>
    <lineage>
        <taxon>Eukaryota</taxon>
        <taxon>Metazoa</taxon>
        <taxon>Ecdysozoa</taxon>
        <taxon>Tardigrada</taxon>
        <taxon>Eutardigrada</taxon>
        <taxon>Parachela</taxon>
        <taxon>Hypsibioidea</taxon>
        <taxon>Hypsibiidae</taxon>
        <taxon>Hypsibius</taxon>
    </lineage>
</organism>
<dbReference type="EMBL" id="MTYJ01000212">
    <property type="protein sequence ID" value="OWA51046.1"/>
    <property type="molecule type" value="Genomic_DNA"/>
</dbReference>
<accession>A0A9X6NE53</accession>
<comment type="caution">
    <text evidence="1">The sequence shown here is derived from an EMBL/GenBank/DDBJ whole genome shotgun (WGS) entry which is preliminary data.</text>
</comment>
<reference evidence="2" key="1">
    <citation type="submission" date="2017-01" db="EMBL/GenBank/DDBJ databases">
        <title>Comparative genomics of anhydrobiosis in the tardigrade Hypsibius dujardini.</title>
        <authorList>
            <person name="Yoshida Y."/>
            <person name="Koutsovoulos G."/>
            <person name="Laetsch D."/>
            <person name="Stevens L."/>
            <person name="Kumar S."/>
            <person name="Horikawa D."/>
            <person name="Ishino K."/>
            <person name="Komine S."/>
            <person name="Tomita M."/>
            <person name="Blaxter M."/>
            <person name="Arakawa K."/>
        </authorList>
    </citation>
    <scope>NUCLEOTIDE SEQUENCE [LARGE SCALE GENOMIC DNA]</scope>
    <source>
        <strain evidence="2">Z151</strain>
    </source>
</reference>
<evidence type="ECO:0000313" key="1">
    <source>
        <dbReference type="EMBL" id="OWA51046.1"/>
    </source>
</evidence>
<proteinExistence type="predicted"/>
<protein>
    <recommendedName>
        <fullName evidence="3">Glycosyl transferase</fullName>
    </recommendedName>
</protein>
<dbReference type="PANTHER" id="PTHR46830">
    <property type="entry name" value="TRANSFERASE, PUTATIVE-RELATED"/>
    <property type="match status" value="1"/>
</dbReference>
<dbReference type="PANTHER" id="PTHR46830:SF2">
    <property type="entry name" value="ALPHA-1,4-N-ACETYLGLUCOSAMINYLTRANSFERASE"/>
    <property type="match status" value="1"/>
</dbReference>